<accession>A0A1A0MX45</accession>
<dbReference type="EMBL" id="LZSF01000085">
    <property type="protein sequence ID" value="OBA89358.1"/>
    <property type="molecule type" value="Genomic_DNA"/>
</dbReference>
<dbReference type="AlphaFoldDB" id="A0A1A0MX45"/>
<dbReference type="SUPFAM" id="SSF51161">
    <property type="entry name" value="Trimeric LpxA-like enzymes"/>
    <property type="match status" value="1"/>
</dbReference>
<evidence type="ECO:0000313" key="2">
    <source>
        <dbReference type="Proteomes" id="UP000093962"/>
    </source>
</evidence>
<comment type="caution">
    <text evidence="1">The sequence shown here is derived from an EMBL/GenBank/DDBJ whole genome shotgun (WGS) entry which is preliminary data.</text>
</comment>
<dbReference type="OrthoDB" id="9803036at2"/>
<name>A0A1A0MX45_MYCMU</name>
<dbReference type="PANTHER" id="PTHR13061">
    <property type="entry name" value="DYNACTIN SUBUNIT P25"/>
    <property type="match status" value="1"/>
</dbReference>
<reference evidence="1 2" key="1">
    <citation type="submission" date="2016-06" db="EMBL/GenBank/DDBJ databases">
        <authorList>
            <person name="Kjaerup R.B."/>
            <person name="Dalgaard T.S."/>
            <person name="Juul-Madsen H.R."/>
        </authorList>
    </citation>
    <scope>NUCLEOTIDE SEQUENCE [LARGE SCALE GENOMIC DNA]</scope>
    <source>
        <strain evidence="1 2">1199456.5</strain>
    </source>
</reference>
<protein>
    <submittedName>
        <fullName evidence="1">Gamma carbonic anhydrase family protein</fullName>
    </submittedName>
</protein>
<gene>
    <name evidence="1" type="ORF">A5642_15025</name>
</gene>
<proteinExistence type="predicted"/>
<dbReference type="InterPro" id="IPR011004">
    <property type="entry name" value="Trimer_LpxA-like_sf"/>
</dbReference>
<dbReference type="InterPro" id="IPR050484">
    <property type="entry name" value="Transf_Hexapept/Carb_Anhydrase"/>
</dbReference>
<dbReference type="CDD" id="cd04645">
    <property type="entry name" value="LbH_gamma_CA_like"/>
    <property type="match status" value="1"/>
</dbReference>
<dbReference type="PANTHER" id="PTHR13061:SF29">
    <property type="entry name" value="GAMMA CARBONIC ANHYDRASE-LIKE 1, MITOCHONDRIAL-RELATED"/>
    <property type="match status" value="1"/>
</dbReference>
<dbReference type="Proteomes" id="UP000093962">
    <property type="component" value="Unassembled WGS sequence"/>
</dbReference>
<dbReference type="InterPro" id="IPR047324">
    <property type="entry name" value="LbH_gamma_CA-like"/>
</dbReference>
<dbReference type="Gene3D" id="2.160.10.10">
    <property type="entry name" value="Hexapeptide repeat proteins"/>
    <property type="match status" value="1"/>
</dbReference>
<evidence type="ECO:0000313" key="1">
    <source>
        <dbReference type="EMBL" id="OBA89358.1"/>
    </source>
</evidence>
<organism evidence="1 2">
    <name type="scientific">Mycolicibacterium mucogenicum</name>
    <name type="common">Mycobacterium mucogenicum</name>
    <dbReference type="NCBI Taxonomy" id="56689"/>
    <lineage>
        <taxon>Bacteria</taxon>
        <taxon>Bacillati</taxon>
        <taxon>Actinomycetota</taxon>
        <taxon>Actinomycetes</taxon>
        <taxon>Mycobacteriales</taxon>
        <taxon>Mycobacteriaceae</taxon>
        <taxon>Mycolicibacterium</taxon>
    </lineage>
</organism>
<sequence length="171" mass="17674">MSGPLILPIQGHTPQLHDESWVAPTASVLGQVTLAARASIWYGTTLRAEFEPIEIGEGSNIQDGCTVHVDPGFPVKVGAGVSVGHNAVLHGCTVQDGALVGMGAIVLNGAVIGAGSLVAAGTVVPQGFVVPPGTMIAGVPGKIRRELTEDEINHNRINGQVYEHLLTLHRG</sequence>
<dbReference type="RefSeq" id="WP_064858211.1">
    <property type="nucleotide sequence ID" value="NZ_LZSF01000085.1"/>
</dbReference>